<organism evidence="2 3">
    <name type="scientific">Hypsibius exemplaris</name>
    <name type="common">Freshwater tardigrade</name>
    <dbReference type="NCBI Taxonomy" id="2072580"/>
    <lineage>
        <taxon>Eukaryota</taxon>
        <taxon>Metazoa</taxon>
        <taxon>Ecdysozoa</taxon>
        <taxon>Tardigrada</taxon>
        <taxon>Eutardigrada</taxon>
        <taxon>Parachela</taxon>
        <taxon>Hypsibioidea</taxon>
        <taxon>Hypsibiidae</taxon>
        <taxon>Hypsibius</taxon>
    </lineage>
</organism>
<evidence type="ECO:0000313" key="2">
    <source>
        <dbReference type="EMBL" id="OQV14194.1"/>
    </source>
</evidence>
<keyword evidence="3" id="KW-1185">Reference proteome</keyword>
<keyword evidence="1" id="KW-0732">Signal</keyword>
<dbReference type="Pfam" id="PF00560">
    <property type="entry name" value="LRR_1"/>
    <property type="match status" value="1"/>
</dbReference>
<evidence type="ECO:0000313" key="3">
    <source>
        <dbReference type="Proteomes" id="UP000192578"/>
    </source>
</evidence>
<dbReference type="InterPro" id="IPR001611">
    <property type="entry name" value="Leu-rich_rpt"/>
</dbReference>
<dbReference type="AlphaFoldDB" id="A0A1W0WG59"/>
<dbReference type="Proteomes" id="UP000192578">
    <property type="component" value="Unassembled WGS sequence"/>
</dbReference>
<dbReference type="PANTHER" id="PTHR24373">
    <property type="entry name" value="SLIT RELATED LEUCINE-RICH REPEAT NEURONAL PROTEIN"/>
    <property type="match status" value="1"/>
</dbReference>
<sequence>MTGICPERRVCISDHATPRFPLNGLLIHNKNHVSRLELRSVNLSGINKADFNGFVGLKYLELYSCQITAIGKDIFEEIGIIGDAPSVSGIFPHLETVYIVDHDIEQLDWAFLSPISRHLKVLNLDNNNLKSVTSTADSNSQVFLKSIEWLEWRGYKLSTVPRFIYESLNLNSLAYADFTGMRFCEKYVVQQTYQPAFQYLQRLYN</sequence>
<proteinExistence type="predicted"/>
<name>A0A1W0WG59_HYPEX</name>
<gene>
    <name evidence="2" type="ORF">BV898_11548</name>
</gene>
<protein>
    <submittedName>
        <fullName evidence="2">Uncharacterized protein</fullName>
    </submittedName>
</protein>
<evidence type="ECO:0000256" key="1">
    <source>
        <dbReference type="ARBA" id="ARBA00022729"/>
    </source>
</evidence>
<dbReference type="EMBL" id="MTYJ01000108">
    <property type="protein sequence ID" value="OQV14194.1"/>
    <property type="molecule type" value="Genomic_DNA"/>
</dbReference>
<dbReference type="InterPro" id="IPR050328">
    <property type="entry name" value="Dev_Immune_Receptor"/>
</dbReference>
<dbReference type="InterPro" id="IPR032675">
    <property type="entry name" value="LRR_dom_sf"/>
</dbReference>
<dbReference type="OrthoDB" id="9229163at2759"/>
<accession>A0A1W0WG59</accession>
<reference evidence="3" key="1">
    <citation type="submission" date="2017-01" db="EMBL/GenBank/DDBJ databases">
        <title>Comparative genomics of anhydrobiosis in the tardigrade Hypsibius dujardini.</title>
        <authorList>
            <person name="Yoshida Y."/>
            <person name="Koutsovoulos G."/>
            <person name="Laetsch D."/>
            <person name="Stevens L."/>
            <person name="Kumar S."/>
            <person name="Horikawa D."/>
            <person name="Ishino K."/>
            <person name="Komine S."/>
            <person name="Tomita M."/>
            <person name="Blaxter M."/>
            <person name="Arakawa K."/>
        </authorList>
    </citation>
    <scope>NUCLEOTIDE SEQUENCE [LARGE SCALE GENOMIC DNA]</scope>
    <source>
        <strain evidence="3">Z151</strain>
    </source>
</reference>
<dbReference type="SUPFAM" id="SSF52058">
    <property type="entry name" value="L domain-like"/>
    <property type="match status" value="1"/>
</dbReference>
<comment type="caution">
    <text evidence="2">The sequence shown here is derived from an EMBL/GenBank/DDBJ whole genome shotgun (WGS) entry which is preliminary data.</text>
</comment>
<dbReference type="PANTHER" id="PTHR24373:SF275">
    <property type="entry name" value="TIR DOMAIN-CONTAINING PROTEIN"/>
    <property type="match status" value="1"/>
</dbReference>
<dbReference type="PROSITE" id="PS51450">
    <property type="entry name" value="LRR"/>
    <property type="match status" value="1"/>
</dbReference>
<dbReference type="Gene3D" id="3.80.10.10">
    <property type="entry name" value="Ribonuclease Inhibitor"/>
    <property type="match status" value="1"/>
</dbReference>